<accession>A0A7D6BUN1</accession>
<sequence>MDFALLERIVGRAEELGADDVVAIGEEARAWQTKFVNNRIATGMSGYDKEVSLFVSKDRKIGVTTIKEFSRRSIEESVSKLLRFTKKMQPNEEYYGIAQGPFKYKVVKGIYDGRIGKLEQRATDFIEGGINAALAEGAKRASGVLKYNVKEEFLVTSSDARSSERSSGVYFSIRALADKDASGHKVCCSTTLRNFFPERTGARAGRIAKMALNPVKGSIGRYDVIFDPYPLANLLNIAMDSASAFAVEAGFSFLRGKLGRKVASSAVTLVDDGRLPHCLSSSKCDSEGVPTRRNVVIDRGILKTYLHNTSTAKRYGVETTGNAGLLSPKPCNAVLSKGDYGEKELFDEVKRGLYITNLWYTRFQNYETGDFSTIPRDGIFLIEKGELTKSLKEIRLSDNMLRMLLNVVAVSKKQEQIIGWEVEIPVITSHVLVKGVRVTKST</sequence>
<reference evidence="3" key="1">
    <citation type="submission" date="2020-07" db="EMBL/GenBank/DDBJ databases">
        <title>Metabolic diversity and evolutionary history of the archaeal phylum ###Micrarchaeota### uncovered from a freshwater lake metagenome.</title>
        <authorList>
            <person name="Kadnikov V.V."/>
            <person name="Savvichev A.S."/>
            <person name="Mardanov A.V."/>
            <person name="Beletsky A.V."/>
            <person name="Chupakov A.V."/>
            <person name="Kokryatskaya N.M."/>
            <person name="Pimenov N.V."/>
            <person name="Ravin N.V."/>
        </authorList>
    </citation>
    <scope>NUCLEOTIDE SEQUENCE [LARGE SCALE GENOMIC DNA]</scope>
</reference>
<dbReference type="KEGG" id="flt:Sv326_0309"/>
<dbReference type="PANTHER" id="PTHR43666:SF1">
    <property type="entry name" value="CONSERVED PROTEIN"/>
    <property type="match status" value="1"/>
</dbReference>
<dbReference type="Gene3D" id="3.30.2290.10">
    <property type="entry name" value="PmbA/TldD superfamily"/>
    <property type="match status" value="1"/>
</dbReference>
<dbReference type="Pfam" id="PF19289">
    <property type="entry name" value="PmbA_TldD_3rd"/>
    <property type="match status" value="1"/>
</dbReference>
<dbReference type="InterPro" id="IPR045569">
    <property type="entry name" value="Metalloprtase-TldD/E_C"/>
</dbReference>
<dbReference type="GO" id="GO:0006508">
    <property type="term" value="P:proteolysis"/>
    <property type="evidence" value="ECO:0007669"/>
    <property type="project" value="InterPro"/>
</dbReference>
<proteinExistence type="predicted"/>
<dbReference type="PANTHER" id="PTHR43666">
    <property type="entry name" value="TLDD PROTEIN"/>
    <property type="match status" value="1"/>
</dbReference>
<organism evidence="2 3">
    <name type="scientific">Fermentimicrarchaeum limneticum</name>
    <dbReference type="NCBI Taxonomy" id="2795018"/>
    <lineage>
        <taxon>Archaea</taxon>
        <taxon>Candidatus Micrarchaeota</taxon>
        <taxon>Candidatus Fermentimicrarchaeales</taxon>
        <taxon>Candidatus Fermentimicrarchaeaceae</taxon>
        <taxon>Candidatus Fermentimicrarchaeum</taxon>
    </lineage>
</organism>
<name>A0A7D6BUN1_FERL1</name>
<protein>
    <submittedName>
        <fullName evidence="2">TldE protein, part of TldE/TldD proteolytic complex</fullName>
    </submittedName>
</protein>
<dbReference type="InterPro" id="IPR036059">
    <property type="entry name" value="TldD/PmbA_sf"/>
</dbReference>
<evidence type="ECO:0000313" key="3">
    <source>
        <dbReference type="Proteomes" id="UP000510821"/>
    </source>
</evidence>
<dbReference type="InterPro" id="IPR035068">
    <property type="entry name" value="TldD/PmbA_N"/>
</dbReference>
<dbReference type="SUPFAM" id="SSF111283">
    <property type="entry name" value="Putative modulator of DNA gyrase, PmbA/TldD"/>
    <property type="match status" value="1"/>
</dbReference>
<dbReference type="Proteomes" id="UP000510821">
    <property type="component" value="Chromosome"/>
</dbReference>
<evidence type="ECO:0000259" key="1">
    <source>
        <dbReference type="Pfam" id="PF19289"/>
    </source>
</evidence>
<dbReference type="AlphaFoldDB" id="A0A7D6BUN1"/>
<evidence type="ECO:0000313" key="2">
    <source>
        <dbReference type="EMBL" id="QLJ52484.1"/>
    </source>
</evidence>
<dbReference type="EMBL" id="CP058998">
    <property type="protein sequence ID" value="QLJ52484.1"/>
    <property type="molecule type" value="Genomic_DNA"/>
</dbReference>
<dbReference type="GO" id="GO:0008237">
    <property type="term" value="F:metallopeptidase activity"/>
    <property type="evidence" value="ECO:0007669"/>
    <property type="project" value="InterPro"/>
</dbReference>
<gene>
    <name evidence="2" type="ORF">Sv326_0309</name>
</gene>
<feature type="domain" description="Metalloprotease TldD/E C-terminal" evidence="1">
    <location>
        <begin position="220"/>
        <end position="439"/>
    </location>
</feature>